<evidence type="ECO:0000256" key="1">
    <source>
        <dbReference type="SAM" id="SignalP"/>
    </source>
</evidence>
<sequence>MAALHFLLPTFVLLSAASAQQAPPAIGGEIQKLPDCSQLGASALPKKIRERLSTGVVVGAGNMKYDCNLEGFASIFLSNRSLYQVYTANMNIIQSEFEDVKTKDYKVRAFIRKAVKSWADLFFEIKGERSLFGCNYKLDGKKYKVVCLYM</sequence>
<comment type="caution">
    <text evidence="2">The sequence shown here is derived from an EMBL/GenBank/DDBJ whole genome shotgun (WGS) entry which is preliminary data.</text>
</comment>
<accession>A0A368FVT9</accession>
<evidence type="ECO:0008006" key="4">
    <source>
        <dbReference type="Google" id="ProtNLM"/>
    </source>
</evidence>
<dbReference type="Pfam" id="PF17641">
    <property type="entry name" value="ASPRs"/>
    <property type="match status" value="1"/>
</dbReference>
<dbReference type="InterPro" id="IPR035109">
    <property type="entry name" value="ASPR"/>
</dbReference>
<keyword evidence="3" id="KW-1185">Reference proteome</keyword>
<dbReference type="Proteomes" id="UP000252519">
    <property type="component" value="Unassembled WGS sequence"/>
</dbReference>
<feature type="chain" id="PRO_5016688900" description="SCP domain-containing protein" evidence="1">
    <location>
        <begin position="20"/>
        <end position="150"/>
    </location>
</feature>
<protein>
    <recommendedName>
        <fullName evidence="4">SCP domain-containing protein</fullName>
    </recommendedName>
</protein>
<gene>
    <name evidence="2" type="ORF">ANCCAN_18549</name>
</gene>
<dbReference type="EMBL" id="JOJR01000645">
    <property type="protein sequence ID" value="RCN35588.1"/>
    <property type="molecule type" value="Genomic_DNA"/>
</dbReference>
<proteinExistence type="predicted"/>
<dbReference type="AlphaFoldDB" id="A0A368FVT9"/>
<evidence type="ECO:0000313" key="2">
    <source>
        <dbReference type="EMBL" id="RCN35588.1"/>
    </source>
</evidence>
<evidence type="ECO:0000313" key="3">
    <source>
        <dbReference type="Proteomes" id="UP000252519"/>
    </source>
</evidence>
<keyword evidence="1" id="KW-0732">Signal</keyword>
<reference evidence="2 3" key="1">
    <citation type="submission" date="2014-10" db="EMBL/GenBank/DDBJ databases">
        <title>Draft genome of the hookworm Ancylostoma caninum.</title>
        <authorList>
            <person name="Mitreva M."/>
        </authorList>
    </citation>
    <scope>NUCLEOTIDE SEQUENCE [LARGE SCALE GENOMIC DNA]</scope>
    <source>
        <strain evidence="2 3">Baltimore</strain>
    </source>
</reference>
<feature type="signal peptide" evidence="1">
    <location>
        <begin position="1"/>
        <end position="19"/>
    </location>
</feature>
<organism evidence="2 3">
    <name type="scientific">Ancylostoma caninum</name>
    <name type="common">Dog hookworm</name>
    <dbReference type="NCBI Taxonomy" id="29170"/>
    <lineage>
        <taxon>Eukaryota</taxon>
        <taxon>Metazoa</taxon>
        <taxon>Ecdysozoa</taxon>
        <taxon>Nematoda</taxon>
        <taxon>Chromadorea</taxon>
        <taxon>Rhabditida</taxon>
        <taxon>Rhabditina</taxon>
        <taxon>Rhabditomorpha</taxon>
        <taxon>Strongyloidea</taxon>
        <taxon>Ancylostomatidae</taxon>
        <taxon>Ancylostomatinae</taxon>
        <taxon>Ancylostoma</taxon>
    </lineage>
</organism>
<name>A0A368FVT9_ANCCA</name>